<proteinExistence type="predicted"/>
<dbReference type="GO" id="GO:0035529">
    <property type="term" value="F:NADH pyrophosphatase activity"/>
    <property type="evidence" value="ECO:0007669"/>
    <property type="project" value="TreeGrafter"/>
</dbReference>
<dbReference type="GO" id="GO:0006742">
    <property type="term" value="P:NADP+ catabolic process"/>
    <property type="evidence" value="ECO:0007669"/>
    <property type="project" value="TreeGrafter"/>
</dbReference>
<dbReference type="InterPro" id="IPR015797">
    <property type="entry name" value="NUDIX_hydrolase-like_dom_sf"/>
</dbReference>
<dbReference type="InterPro" id="IPR000086">
    <property type="entry name" value="NUDIX_hydrolase_dom"/>
</dbReference>
<evidence type="ECO:0000313" key="7">
    <source>
        <dbReference type="Proteomes" id="UP001302812"/>
    </source>
</evidence>
<dbReference type="PANTHER" id="PTHR42904">
    <property type="entry name" value="NUDIX HYDROLASE, NUDC SUBFAMILY"/>
    <property type="match status" value="1"/>
</dbReference>
<dbReference type="EMBL" id="MU853376">
    <property type="protein sequence ID" value="KAK4107332.1"/>
    <property type="molecule type" value="Genomic_DNA"/>
</dbReference>
<evidence type="ECO:0000313" key="6">
    <source>
        <dbReference type="EMBL" id="KAK4107332.1"/>
    </source>
</evidence>
<feature type="domain" description="Nudix hydrolase" evidence="5">
    <location>
        <begin position="26"/>
        <end position="180"/>
    </location>
</feature>
<dbReference type="GO" id="GO:0005829">
    <property type="term" value="C:cytosol"/>
    <property type="evidence" value="ECO:0007669"/>
    <property type="project" value="TreeGrafter"/>
</dbReference>
<protein>
    <recommendedName>
        <fullName evidence="5">Nudix hydrolase domain-containing protein</fullName>
    </recommendedName>
</protein>
<reference evidence="6" key="1">
    <citation type="journal article" date="2023" name="Mol. Phylogenet. Evol.">
        <title>Genome-scale phylogeny and comparative genomics of the fungal order Sordariales.</title>
        <authorList>
            <person name="Hensen N."/>
            <person name="Bonometti L."/>
            <person name="Westerberg I."/>
            <person name="Brannstrom I.O."/>
            <person name="Guillou S."/>
            <person name="Cros-Aarteil S."/>
            <person name="Calhoun S."/>
            <person name="Haridas S."/>
            <person name="Kuo A."/>
            <person name="Mondo S."/>
            <person name="Pangilinan J."/>
            <person name="Riley R."/>
            <person name="LaButti K."/>
            <person name="Andreopoulos B."/>
            <person name="Lipzen A."/>
            <person name="Chen C."/>
            <person name="Yan M."/>
            <person name="Daum C."/>
            <person name="Ng V."/>
            <person name="Clum A."/>
            <person name="Steindorff A."/>
            <person name="Ohm R.A."/>
            <person name="Martin F."/>
            <person name="Silar P."/>
            <person name="Natvig D.O."/>
            <person name="Lalanne C."/>
            <person name="Gautier V."/>
            <person name="Ament-Velasquez S.L."/>
            <person name="Kruys A."/>
            <person name="Hutchinson M.I."/>
            <person name="Powell A.J."/>
            <person name="Barry K."/>
            <person name="Miller A.N."/>
            <person name="Grigoriev I.V."/>
            <person name="Debuchy R."/>
            <person name="Gladieux P."/>
            <person name="Hiltunen Thoren M."/>
            <person name="Johannesson H."/>
        </authorList>
    </citation>
    <scope>NUCLEOTIDE SEQUENCE</scope>
    <source>
        <strain evidence="6">CBS 508.74</strain>
    </source>
</reference>
<dbReference type="CDD" id="cd02883">
    <property type="entry name" value="NUDIX_Hydrolase"/>
    <property type="match status" value="1"/>
</dbReference>
<dbReference type="GO" id="GO:0005777">
    <property type="term" value="C:peroxisome"/>
    <property type="evidence" value="ECO:0007669"/>
    <property type="project" value="TreeGrafter"/>
</dbReference>
<comment type="caution">
    <text evidence="6">The sequence shown here is derived from an EMBL/GenBank/DDBJ whole genome shotgun (WGS) entry which is preliminary data.</text>
</comment>
<sequence length="198" mass="21647">MSFTFPPFLLPYNTSPATYLTSNPGATKLVVGAVITNHHDRVLLIQRAAHDGFPLKWECPGGCVDDADESVLHAVCREVLEETGLVVTRVLGVVDQTEFEGKEEGWRWRKITFLVEVEVQSGDNLEVEGGSGCGEGVLGVRLDPAEHCDAVWASEEEVMAGSCGGREIEFAYEEQRKLVLKVLRGCRSGVETVVGWVV</sequence>
<reference evidence="6" key="2">
    <citation type="submission" date="2023-05" db="EMBL/GenBank/DDBJ databases">
        <authorList>
            <consortium name="Lawrence Berkeley National Laboratory"/>
            <person name="Steindorff A."/>
            <person name="Hensen N."/>
            <person name="Bonometti L."/>
            <person name="Westerberg I."/>
            <person name="Brannstrom I.O."/>
            <person name="Guillou S."/>
            <person name="Cros-Aarteil S."/>
            <person name="Calhoun S."/>
            <person name="Haridas S."/>
            <person name="Kuo A."/>
            <person name="Mondo S."/>
            <person name="Pangilinan J."/>
            <person name="Riley R."/>
            <person name="Labutti K."/>
            <person name="Andreopoulos B."/>
            <person name="Lipzen A."/>
            <person name="Chen C."/>
            <person name="Yanf M."/>
            <person name="Daum C."/>
            <person name="Ng V."/>
            <person name="Clum A."/>
            <person name="Ohm R."/>
            <person name="Martin F."/>
            <person name="Silar P."/>
            <person name="Natvig D."/>
            <person name="Lalanne C."/>
            <person name="Gautier V."/>
            <person name="Ament-Velasquez S.L."/>
            <person name="Kruys A."/>
            <person name="Hutchinson M.I."/>
            <person name="Powell A.J."/>
            <person name="Barry K."/>
            <person name="Miller A.N."/>
            <person name="Grigoriev I.V."/>
            <person name="Debuchy R."/>
            <person name="Gladieux P."/>
            <person name="Thoren M.H."/>
            <person name="Johannesson H."/>
        </authorList>
    </citation>
    <scope>NUCLEOTIDE SEQUENCE</scope>
    <source>
        <strain evidence="6">CBS 508.74</strain>
    </source>
</reference>
<dbReference type="AlphaFoldDB" id="A0AAN6QHI3"/>
<organism evidence="6 7">
    <name type="scientific">Canariomyces notabilis</name>
    <dbReference type="NCBI Taxonomy" id="2074819"/>
    <lineage>
        <taxon>Eukaryota</taxon>
        <taxon>Fungi</taxon>
        <taxon>Dikarya</taxon>
        <taxon>Ascomycota</taxon>
        <taxon>Pezizomycotina</taxon>
        <taxon>Sordariomycetes</taxon>
        <taxon>Sordariomycetidae</taxon>
        <taxon>Sordariales</taxon>
        <taxon>Chaetomiaceae</taxon>
        <taxon>Canariomyces</taxon>
    </lineage>
</organism>
<evidence type="ECO:0000256" key="3">
    <source>
        <dbReference type="ARBA" id="ARBA00022801"/>
    </source>
</evidence>
<keyword evidence="7" id="KW-1185">Reference proteome</keyword>
<keyword evidence="4" id="KW-0460">Magnesium</keyword>
<evidence type="ECO:0000256" key="2">
    <source>
        <dbReference type="ARBA" id="ARBA00022723"/>
    </source>
</evidence>
<dbReference type="Gene3D" id="3.90.79.10">
    <property type="entry name" value="Nucleoside Triphosphate Pyrophosphohydrolase"/>
    <property type="match status" value="1"/>
</dbReference>
<dbReference type="SUPFAM" id="SSF55811">
    <property type="entry name" value="Nudix"/>
    <property type="match status" value="1"/>
</dbReference>
<dbReference type="GeneID" id="89936564"/>
<comment type="cofactor">
    <cofactor evidence="1">
        <name>Mg(2+)</name>
        <dbReference type="ChEBI" id="CHEBI:18420"/>
    </cofactor>
</comment>
<evidence type="ECO:0000256" key="1">
    <source>
        <dbReference type="ARBA" id="ARBA00001946"/>
    </source>
</evidence>
<dbReference type="GO" id="GO:0046872">
    <property type="term" value="F:metal ion binding"/>
    <property type="evidence" value="ECO:0007669"/>
    <property type="project" value="UniProtKB-KW"/>
</dbReference>
<dbReference type="PROSITE" id="PS51462">
    <property type="entry name" value="NUDIX"/>
    <property type="match status" value="1"/>
</dbReference>
<keyword evidence="3" id="KW-0378">Hydrolase</keyword>
<dbReference type="RefSeq" id="XP_064664902.1">
    <property type="nucleotide sequence ID" value="XM_064812439.1"/>
</dbReference>
<dbReference type="Pfam" id="PF00293">
    <property type="entry name" value="NUDIX"/>
    <property type="match status" value="1"/>
</dbReference>
<gene>
    <name evidence="6" type="ORF">N656DRAFT_720311</name>
</gene>
<evidence type="ECO:0000256" key="4">
    <source>
        <dbReference type="ARBA" id="ARBA00022842"/>
    </source>
</evidence>
<name>A0AAN6QHI3_9PEZI</name>
<dbReference type="GO" id="GO:0019677">
    <property type="term" value="P:NAD+ catabolic process"/>
    <property type="evidence" value="ECO:0007669"/>
    <property type="project" value="TreeGrafter"/>
</dbReference>
<keyword evidence="2" id="KW-0479">Metal-binding</keyword>
<dbReference type="PANTHER" id="PTHR42904:SF1">
    <property type="entry name" value="NUCLEOSIDE DIPHOSPHATE-LINKED MOIETY X MOTIF 17"/>
    <property type="match status" value="1"/>
</dbReference>
<accession>A0AAN6QHI3</accession>
<dbReference type="Proteomes" id="UP001302812">
    <property type="component" value="Unassembled WGS sequence"/>
</dbReference>
<dbReference type="InterPro" id="IPR050241">
    <property type="entry name" value="NAD-cap_RNA_hydrolase_NudC"/>
</dbReference>
<evidence type="ECO:0000259" key="5">
    <source>
        <dbReference type="PROSITE" id="PS51462"/>
    </source>
</evidence>